<dbReference type="Pfam" id="PF14694">
    <property type="entry name" value="LINES_N"/>
    <property type="match status" value="2"/>
</dbReference>
<dbReference type="EMBL" id="NCVQ01000005">
    <property type="protein sequence ID" value="PWZ27057.1"/>
    <property type="molecule type" value="Genomic_DNA"/>
</dbReference>
<evidence type="ECO:0000259" key="3">
    <source>
        <dbReference type="Pfam" id="PF14695"/>
    </source>
</evidence>
<dbReference type="Pfam" id="PF14695">
    <property type="entry name" value="LINES_C"/>
    <property type="match status" value="2"/>
</dbReference>
<protein>
    <recommendedName>
        <fullName evidence="5">Protein Lines C-terminal domain-containing protein</fullName>
    </recommendedName>
</protein>
<evidence type="ECO:0000259" key="2">
    <source>
        <dbReference type="Pfam" id="PF14694"/>
    </source>
</evidence>
<comment type="caution">
    <text evidence="4">The sequence shown here is derived from an EMBL/GenBank/DDBJ whole genome shotgun (WGS) entry which is preliminary data.</text>
</comment>
<dbReference type="Proteomes" id="UP000251960">
    <property type="component" value="Chromosome 4"/>
</dbReference>
<reference evidence="4" key="1">
    <citation type="journal article" date="2018" name="Nat. Genet.">
        <title>Extensive intraspecific gene order and gene structural variations between Mo17 and other maize genomes.</title>
        <authorList>
            <person name="Sun S."/>
            <person name="Zhou Y."/>
            <person name="Chen J."/>
            <person name="Shi J."/>
            <person name="Zhao H."/>
            <person name="Zhao H."/>
            <person name="Song W."/>
            <person name="Zhang M."/>
            <person name="Cui Y."/>
            <person name="Dong X."/>
            <person name="Liu H."/>
            <person name="Ma X."/>
            <person name="Jiao Y."/>
            <person name="Wang B."/>
            <person name="Wei X."/>
            <person name="Stein J.C."/>
            <person name="Glaubitz J.C."/>
            <person name="Lu F."/>
            <person name="Yu G."/>
            <person name="Liang C."/>
            <person name="Fengler K."/>
            <person name="Li B."/>
            <person name="Rafalski A."/>
            <person name="Schnable P.S."/>
            <person name="Ware D.H."/>
            <person name="Buckler E.S."/>
            <person name="Lai J."/>
        </authorList>
    </citation>
    <scope>NUCLEOTIDE SEQUENCE [LARGE SCALE GENOMIC DNA]</scope>
    <source>
        <tissue evidence="4">Seedling</tissue>
    </source>
</reference>
<feature type="domain" description="Protein Lines C-terminal" evidence="3">
    <location>
        <begin position="606"/>
        <end position="642"/>
    </location>
</feature>
<dbReference type="InterPro" id="IPR029415">
    <property type="entry name" value="Lines_C"/>
</dbReference>
<evidence type="ECO:0000256" key="1">
    <source>
        <dbReference type="SAM" id="MobiDB-lite"/>
    </source>
</evidence>
<name>A0A3L6F5W8_MAIZE</name>
<feature type="region of interest" description="Disordered" evidence="1">
    <location>
        <begin position="572"/>
        <end position="593"/>
    </location>
</feature>
<feature type="domain" description="Protein Lines C-terminal" evidence="3">
    <location>
        <begin position="1159"/>
        <end position="1189"/>
    </location>
</feature>
<proteinExistence type="predicted"/>
<dbReference type="PANTHER" id="PTHR16057">
    <property type="entry name" value="WINS1, 2 PROTEIN"/>
    <property type="match status" value="1"/>
</dbReference>
<evidence type="ECO:0000313" key="4">
    <source>
        <dbReference type="EMBL" id="PWZ27057.1"/>
    </source>
</evidence>
<accession>A0A3L6F5W8</accession>
<feature type="domain" description="Protein Lines N-terminal" evidence="2">
    <location>
        <begin position="1006"/>
        <end position="1106"/>
    </location>
</feature>
<feature type="domain" description="Protein Lines N-terminal" evidence="2">
    <location>
        <begin position="453"/>
        <end position="553"/>
    </location>
</feature>
<dbReference type="InterPro" id="IPR024875">
    <property type="entry name" value="Protein_Lines"/>
</dbReference>
<organism evidence="4">
    <name type="scientific">Zea mays</name>
    <name type="common">Maize</name>
    <dbReference type="NCBI Taxonomy" id="4577"/>
    <lineage>
        <taxon>Eukaryota</taxon>
        <taxon>Viridiplantae</taxon>
        <taxon>Streptophyta</taxon>
        <taxon>Embryophyta</taxon>
        <taxon>Tracheophyta</taxon>
        <taxon>Spermatophyta</taxon>
        <taxon>Magnoliopsida</taxon>
        <taxon>Liliopsida</taxon>
        <taxon>Poales</taxon>
        <taxon>Poaceae</taxon>
        <taxon>PACMAD clade</taxon>
        <taxon>Panicoideae</taxon>
        <taxon>Andropogonodae</taxon>
        <taxon>Andropogoneae</taxon>
        <taxon>Tripsacinae</taxon>
        <taxon>Zea</taxon>
    </lineage>
</organism>
<dbReference type="PANTHER" id="PTHR16057:SF1">
    <property type="entry name" value="PROTEIN LINES HOMOLOG 1"/>
    <property type="match status" value="1"/>
</dbReference>
<sequence length="1192" mass="135171">MPPPEMQKRKLARICDLVSSSLLLHLEPAPSPPRQLTREGERQLLLALSMETLSDSGEVHSCCLLPEARPYDGFGCLANIVSMLVGFLDFCSDYVKHSAGNILISVSSTLIKFESIWIQFIELAWGAIHAALKCVHNTSRSTTDSNIDDSTSSGTRITSFMTALSDHRLNTSGQTMSSLFRVLHAILKFLKQSDSDLKDDFICLSIHQIHKMPWNLFHQLHAGGLASCAKDSRISTSNDSAQSGILTGSLLQLLGSLLDQSYLRDTDGQDMFVKLVDVVPKIALLSLGGQHDGSKSLYQYLKHKILMVMMRLKPYIQQDCSHIVSWLKLLRRYFGDLLHQPISQHIAKPENCLEGSPFLLDMVDLVESQDKSTRHLQRQAIYLFLSCSICLSYNRNDGALQCSCKRDECLLGHKVQGCSNHCNCFGLSEISDWFQKCYLNGSLDSKSSSFALSFLELYMEEDDMLFSILLQLLDAPLIFLKIANFETTELVGVKLFSSIFDPVHLFHLLLFLLHYDHMVLVDYLISKDVGVLCAQYLLRCLRLVSQSWHAFVDDSVYSTKIEKLNCKRQRISGDKDSDRASASNQYKNGSGCDKEVEDSRKLFIDAKKCLYLLKRTLEDLQKKDLFPYNPKPLLRSLARFQELCEQGSMYESAELSSDRRYTIHASESIWIQFIELAWGAIHAASKCVHNTSRSTTDSNSNDITSSATRITSFMTALSEHRLNTSGQTMSSLFRVLHAILKFLKQSDSDLKDDFICLSIHQIHKMPWNLFHQLHAGGFASCAKDSRFSTSNDSAQSGILTGSLLQLLGSLLDQSYLRDTDGQDMFVKLVDVVPKIALLSFGGQHDGSKSLYQYLKHKILMVMMRLKPYIQQDCSHIVSWLKLLRRYFGDLLHQPISQHIAKPENCLEGSPFLLDMVDLVESQDKSTRHLQRQAIYLFLSCSICLSYNRNDGALQCSCKRDECLLGHKVQGCSNHCNCFGLSEISDWFQKCYLNGSLDSKSSSFALSFLELYMEEDDMLFNILLQLLDAPLIFLKIANFETTELVGVKLFSSIFDPVHLFHMLLFLLHYDHMVLVDYLISRDVGVLCAQYLLRCLRLVSQSWHAFVDDSVYSTKIEKLNCKRQRISGDKDSDRASSSNQYKNGSGCDKEVEDSRKLFLDAKKCLYLLKRTLEDLQKKDLFPYNPKPLLRRSVV</sequence>
<dbReference type="ExpressionAtlas" id="A0A3L6F5W8">
    <property type="expression patterns" value="baseline and differential"/>
</dbReference>
<gene>
    <name evidence="4" type="ORF">Zm00014a_000806</name>
</gene>
<dbReference type="InterPro" id="IPR032794">
    <property type="entry name" value="LINES_N"/>
</dbReference>
<dbReference type="AlphaFoldDB" id="A0A3L6F5W8"/>
<evidence type="ECO:0008006" key="5">
    <source>
        <dbReference type="Google" id="ProtNLM"/>
    </source>
</evidence>
<feature type="region of interest" description="Disordered" evidence="1">
    <location>
        <begin position="1125"/>
        <end position="1146"/>
    </location>
</feature>